<dbReference type="EMBL" id="AY815429">
    <property type="protein sequence ID" value="AAW27161.1"/>
    <property type="molecule type" value="mRNA"/>
</dbReference>
<accession>Q5DAJ5</accession>
<sequence>MSKWNIYLTRSWNLFTQCLYGFCCFSLVSSFHFSEQPIFIEFTTKNLTQQLKHAVDKILKLHFTNEYNLFQWATVTGFKEIVNDTRNVWLIFAGSIDRINLSPVNPFTKKAVGVIACWLTLNMEHTFWLRLDGCLPMEIKTYQIQKMSIIQNIMKGTTLLG</sequence>
<reference evidence="1" key="2">
    <citation type="journal article" date="2006" name="PLoS Pathog.">
        <title>New perspectives on host-parasite interplay by comparative transcriptomic and proteomic analyses of Schistosoma japonicum.</title>
        <authorList>
            <person name="Liu F."/>
            <person name="Lu J."/>
            <person name="Hu W."/>
            <person name="Wang S.Y."/>
            <person name="Cui S.J."/>
            <person name="Chi M."/>
            <person name="Yan Q."/>
            <person name="Wang X.R."/>
            <person name="Song H.D."/>
            <person name="Xu X.N."/>
            <person name="Wang J.J."/>
            <person name="Zhang X.L."/>
            <person name="Zhang X."/>
            <person name="Wang Z.Q."/>
            <person name="Xue C.L."/>
            <person name="Brindley P.J."/>
            <person name="McManus D.P."/>
            <person name="Yang P.Y."/>
            <person name="Feng Z."/>
            <person name="Chen Z."/>
            <person name="Han Z.G."/>
        </authorList>
    </citation>
    <scope>NUCLEOTIDE SEQUENCE</scope>
</reference>
<protein>
    <submittedName>
        <fullName evidence="1">SJCHGC07114 protein</fullName>
    </submittedName>
</protein>
<name>Q5DAJ5_SCHJA</name>
<proteinExistence type="evidence at transcript level"/>
<dbReference type="AlphaFoldDB" id="Q5DAJ5"/>
<evidence type="ECO:0000313" key="1">
    <source>
        <dbReference type="EMBL" id="AAW27161.1"/>
    </source>
</evidence>
<reference evidence="1" key="1">
    <citation type="submission" date="2004-11" db="EMBL/GenBank/DDBJ databases">
        <title>The full-length cDNA sequences of Schistosoma japonicum genes.</title>
        <authorList>
            <person name="Han Z."/>
        </authorList>
    </citation>
    <scope>NUCLEOTIDE SEQUENCE</scope>
</reference>
<organism evidence="1">
    <name type="scientific">Schistosoma japonicum</name>
    <name type="common">Blood fluke</name>
    <dbReference type="NCBI Taxonomy" id="6182"/>
    <lineage>
        <taxon>Eukaryota</taxon>
        <taxon>Metazoa</taxon>
        <taxon>Spiralia</taxon>
        <taxon>Lophotrochozoa</taxon>
        <taxon>Platyhelminthes</taxon>
        <taxon>Trematoda</taxon>
        <taxon>Digenea</taxon>
        <taxon>Strigeidida</taxon>
        <taxon>Schistosomatoidea</taxon>
        <taxon>Schistosomatidae</taxon>
        <taxon>Schistosoma</taxon>
    </lineage>
</organism>